<evidence type="ECO:0000313" key="2">
    <source>
        <dbReference type="Proteomes" id="UP000028027"/>
    </source>
</evidence>
<gene>
    <name evidence="1" type="ORF">AAA799E16_01739</name>
</gene>
<comment type="caution">
    <text evidence="1">The sequence shown here is derived from an EMBL/GenBank/DDBJ whole genome shotgun (WGS) entry which is preliminary data.</text>
</comment>
<dbReference type="Proteomes" id="UP000028027">
    <property type="component" value="Unassembled WGS sequence"/>
</dbReference>
<accession>A0A081S3V3</accession>
<name>A0A081S3V3_9ARCH</name>
<dbReference type="AlphaFoldDB" id="A0A081S3V3"/>
<sequence length="71" mass="8572">MVCKNICVDYKAKKPKNSQRYLSGQKRCFVCDIFMKWEGLRCPCCGNRLRVKPRTTKYREQYRIAKNIRHI</sequence>
<keyword evidence="2" id="KW-1185">Reference proteome</keyword>
<proteinExistence type="predicted"/>
<organism evidence="1 2">
    <name type="scientific">Marine Group I thaumarchaeote SCGC AAA799-E16</name>
    <dbReference type="NCBI Taxonomy" id="1502292"/>
    <lineage>
        <taxon>Archaea</taxon>
        <taxon>Nitrososphaerota</taxon>
        <taxon>Marine Group I</taxon>
    </lineage>
</organism>
<protein>
    <submittedName>
        <fullName evidence="1">Uncharacterized protein</fullName>
    </submittedName>
</protein>
<evidence type="ECO:0000313" key="1">
    <source>
        <dbReference type="EMBL" id="KER05606.1"/>
    </source>
</evidence>
<dbReference type="EMBL" id="JNVL01000041">
    <property type="protein sequence ID" value="KER05606.1"/>
    <property type="molecule type" value="Genomic_DNA"/>
</dbReference>
<reference evidence="1 2" key="1">
    <citation type="submission" date="2014-06" db="EMBL/GenBank/DDBJ databases">
        <authorList>
            <person name="Ngugi D.K."/>
            <person name="Blom J."/>
            <person name="Alam I."/>
            <person name="Rashid M."/>
            <person name="Ba Alawi W."/>
            <person name="Zhang G."/>
            <person name="Hikmawan T."/>
            <person name="Guan Y."/>
            <person name="Antunes A."/>
            <person name="Siam R."/>
            <person name="Eldorry H."/>
            <person name="Bajic V."/>
            <person name="Stingl U."/>
        </authorList>
    </citation>
    <scope>NUCLEOTIDE SEQUENCE [LARGE SCALE GENOMIC DNA]</scope>
    <source>
        <strain evidence="1">SCGC AAA799-E16</strain>
    </source>
</reference>